<dbReference type="SFLD" id="SFLDS00052">
    <property type="entry name" value="Ferric_Reductase_Domain"/>
    <property type="match status" value="1"/>
</dbReference>
<evidence type="ECO:0000256" key="4">
    <source>
        <dbReference type="ARBA" id="ARBA00022448"/>
    </source>
</evidence>
<dbReference type="SUPFAM" id="SSF52343">
    <property type="entry name" value="Ferredoxin reductase-like, C-terminal NADP-linked domain"/>
    <property type="match status" value="1"/>
</dbReference>
<dbReference type="InParanoid" id="A0A369K7L4"/>
<dbReference type="InterPro" id="IPR051410">
    <property type="entry name" value="Ferric/Cupric_Reductase"/>
</dbReference>
<keyword evidence="18" id="KW-1185">Reference proteome</keyword>
<evidence type="ECO:0000256" key="8">
    <source>
        <dbReference type="ARBA" id="ARBA00022989"/>
    </source>
</evidence>
<proteinExistence type="inferred from homology"/>
<gene>
    <name evidence="17" type="primary">FRE1_0</name>
    <name evidence="17" type="ORF">Hypma_005729</name>
</gene>
<dbReference type="GO" id="GO:0005886">
    <property type="term" value="C:plasma membrane"/>
    <property type="evidence" value="ECO:0007669"/>
    <property type="project" value="UniProtKB-SubCell"/>
</dbReference>
<feature type="transmembrane region" description="Helical" evidence="15">
    <location>
        <begin position="214"/>
        <end position="235"/>
    </location>
</feature>
<keyword evidence="5" id="KW-1003">Cell membrane</keyword>
<dbReference type="SUPFAM" id="SSF63380">
    <property type="entry name" value="Riboflavin synthase domain-like"/>
    <property type="match status" value="1"/>
</dbReference>
<dbReference type="Gene3D" id="3.40.50.80">
    <property type="entry name" value="Nucleotide-binding domain of ferredoxin-NADP reductase (FNR) module"/>
    <property type="match status" value="1"/>
</dbReference>
<keyword evidence="10" id="KW-0406">Ion transport</keyword>
<dbReference type="PANTHER" id="PTHR32361">
    <property type="entry name" value="FERRIC/CUPRIC REDUCTASE TRANSMEMBRANE COMPONENT"/>
    <property type="match status" value="1"/>
</dbReference>
<keyword evidence="4" id="KW-0813">Transport</keyword>
<evidence type="ECO:0000256" key="1">
    <source>
        <dbReference type="ARBA" id="ARBA00004651"/>
    </source>
</evidence>
<dbReference type="InterPro" id="IPR017938">
    <property type="entry name" value="Riboflavin_synthase-like_b-brl"/>
</dbReference>
<dbReference type="PROSITE" id="PS51384">
    <property type="entry name" value="FAD_FR"/>
    <property type="match status" value="1"/>
</dbReference>
<dbReference type="InterPro" id="IPR017927">
    <property type="entry name" value="FAD-bd_FR_type"/>
</dbReference>
<dbReference type="InterPro" id="IPR013121">
    <property type="entry name" value="Fe_red_NAD-bd_6"/>
</dbReference>
<evidence type="ECO:0000256" key="15">
    <source>
        <dbReference type="SAM" id="Phobius"/>
    </source>
</evidence>
<evidence type="ECO:0000256" key="13">
    <source>
        <dbReference type="ARBA" id="ARBA00048483"/>
    </source>
</evidence>
<evidence type="ECO:0000256" key="10">
    <source>
        <dbReference type="ARBA" id="ARBA00023065"/>
    </source>
</evidence>
<dbReference type="GO" id="GO:0015677">
    <property type="term" value="P:copper ion import"/>
    <property type="evidence" value="ECO:0007669"/>
    <property type="project" value="TreeGrafter"/>
</dbReference>
<comment type="catalytic activity">
    <reaction evidence="13">
        <text>2 a Fe(II)-siderophore + NADP(+) + H(+) = 2 a Fe(III)-siderophore + NADPH</text>
        <dbReference type="Rhea" id="RHEA:28795"/>
        <dbReference type="Rhea" id="RHEA-COMP:11342"/>
        <dbReference type="Rhea" id="RHEA-COMP:11344"/>
        <dbReference type="ChEBI" id="CHEBI:15378"/>
        <dbReference type="ChEBI" id="CHEBI:29033"/>
        <dbReference type="ChEBI" id="CHEBI:29034"/>
        <dbReference type="ChEBI" id="CHEBI:57783"/>
        <dbReference type="ChEBI" id="CHEBI:58349"/>
        <dbReference type="EC" id="1.16.1.9"/>
    </reaction>
</comment>
<evidence type="ECO:0000256" key="6">
    <source>
        <dbReference type="ARBA" id="ARBA00022692"/>
    </source>
</evidence>
<feature type="compositionally biased region" description="Low complexity" evidence="14">
    <location>
        <begin position="525"/>
        <end position="534"/>
    </location>
</feature>
<sequence length="610" mass="66878">MSDLHPNSVFPNVSILAPAPDPDKPIRIARFFSYPDQVLYLVASFIGLIVLCHFASLIYTVSRRGKAVSRPSSGQQGRILWKRLPIALLDTFRAIAFRWTVPVGRFHTLNVAELFLTAAYTAVLFTWTLVNTTTTTGIKVEAHYWANRAGTIAATQLPIMTALGMRNNIVSLLTGVSFDKLNILHRMSARVLCVLVWLHGAGRIKVGLLDDEAIIHRWVQCGFLAGSALAILCITTVRPIRERSYEVFLMVHFILAFVFLLSVYFHAKGRRLVFYGIWPSFLLWGLDRLLRLVRVLSFNPLFKNSKSSSESTTSSIEVLSPHFLRITVPRPPHFHWLPGQSTFLAFPGISTSPFESHPFTISTIDDGGDSEWSKKLVFLVRVRKGATHRLLDSASANGEEPVKVVLDGPYSSPPLLVGFDTVVLVAGGSGVAFTLPLFLDLLSRAKQGEQACCNRIVFAWAVRDVDHVRWISNPLQQSLRGVPSSISVEVRIFITTAIEDAQPWDDDAPAPGAEAPADDIEVKAGGSSHGSSSDPHLLDLDIVSVQQGRPDLKGLLGEATAHATGPISVNVCGTHALATAVRKVLRRPRTIDVLRGGPSITLHIEAFGSS</sequence>
<evidence type="ECO:0000256" key="3">
    <source>
        <dbReference type="ARBA" id="ARBA00012668"/>
    </source>
</evidence>
<keyword evidence="12" id="KW-0325">Glycoprotein</keyword>
<dbReference type="Pfam" id="PF01794">
    <property type="entry name" value="Ferric_reduct"/>
    <property type="match status" value="1"/>
</dbReference>
<evidence type="ECO:0000256" key="12">
    <source>
        <dbReference type="ARBA" id="ARBA00023180"/>
    </source>
</evidence>
<evidence type="ECO:0000256" key="5">
    <source>
        <dbReference type="ARBA" id="ARBA00022475"/>
    </source>
</evidence>
<protein>
    <recommendedName>
        <fullName evidence="3">ferric-chelate reductase (NADPH)</fullName>
        <ecNumber evidence="3">1.16.1.9</ecNumber>
    </recommendedName>
</protein>
<dbReference type="InterPro" id="IPR013112">
    <property type="entry name" value="FAD-bd_8"/>
</dbReference>
<dbReference type="GO" id="GO:0006826">
    <property type="term" value="P:iron ion transport"/>
    <property type="evidence" value="ECO:0007669"/>
    <property type="project" value="TreeGrafter"/>
</dbReference>
<dbReference type="CDD" id="cd06186">
    <property type="entry name" value="NOX_Duox_like_FAD_NADP"/>
    <property type="match status" value="1"/>
</dbReference>
<dbReference type="EC" id="1.16.1.9" evidence="3"/>
<dbReference type="Proteomes" id="UP000076154">
    <property type="component" value="Unassembled WGS sequence"/>
</dbReference>
<evidence type="ECO:0000313" key="17">
    <source>
        <dbReference type="EMBL" id="RDB30601.1"/>
    </source>
</evidence>
<feature type="region of interest" description="Disordered" evidence="14">
    <location>
        <begin position="502"/>
        <end position="534"/>
    </location>
</feature>
<dbReference type="PANTHER" id="PTHR32361:SF9">
    <property type="entry name" value="FERRIC REDUCTASE TRANSMEMBRANE COMPONENT 3-RELATED"/>
    <property type="match status" value="1"/>
</dbReference>
<dbReference type="OrthoDB" id="17725at2759"/>
<keyword evidence="11 15" id="KW-0472">Membrane</keyword>
<reference evidence="17" key="1">
    <citation type="submission" date="2018-04" db="EMBL/GenBank/DDBJ databases">
        <title>Whole genome sequencing of Hypsizygus marmoreus.</title>
        <authorList>
            <person name="Choi I.-G."/>
            <person name="Min B."/>
            <person name="Kim J.-G."/>
            <person name="Kim S."/>
            <person name="Oh Y.-L."/>
            <person name="Kong W.-S."/>
            <person name="Park H."/>
            <person name="Jeong J."/>
            <person name="Song E.-S."/>
        </authorList>
    </citation>
    <scope>NUCLEOTIDE SEQUENCE [LARGE SCALE GENOMIC DNA]</scope>
    <source>
        <strain evidence="17">51987-8</strain>
    </source>
</reference>
<keyword evidence="8 15" id="KW-1133">Transmembrane helix</keyword>
<feature type="transmembrane region" description="Helical" evidence="15">
    <location>
        <begin position="247"/>
        <end position="266"/>
    </location>
</feature>
<dbReference type="EMBL" id="LUEZ02000004">
    <property type="protein sequence ID" value="RDB30601.1"/>
    <property type="molecule type" value="Genomic_DNA"/>
</dbReference>
<feature type="domain" description="FAD-binding FR-type" evidence="16">
    <location>
        <begin position="306"/>
        <end position="416"/>
    </location>
</feature>
<dbReference type="Pfam" id="PF08030">
    <property type="entry name" value="NAD_binding_6"/>
    <property type="match status" value="1"/>
</dbReference>
<evidence type="ECO:0000256" key="2">
    <source>
        <dbReference type="ARBA" id="ARBA00006278"/>
    </source>
</evidence>
<name>A0A369K7L4_HYPMA</name>
<dbReference type="SFLD" id="SFLDG01168">
    <property type="entry name" value="Ferric_reductase_subgroup_(FRE"/>
    <property type="match status" value="1"/>
</dbReference>
<keyword evidence="6 15" id="KW-0812">Transmembrane</keyword>
<feature type="transmembrane region" description="Helical" evidence="15">
    <location>
        <begin position="38"/>
        <end position="59"/>
    </location>
</feature>
<dbReference type="Pfam" id="PF08022">
    <property type="entry name" value="FAD_binding_8"/>
    <property type="match status" value="1"/>
</dbReference>
<dbReference type="STRING" id="39966.A0A369K7L4"/>
<comment type="subcellular location">
    <subcellularLocation>
        <location evidence="1">Cell membrane</location>
        <topology evidence="1">Multi-pass membrane protein</topology>
    </subcellularLocation>
</comment>
<comment type="similarity">
    <text evidence="2">Belongs to the ferric reductase (FRE) family.</text>
</comment>
<dbReference type="InterPro" id="IPR013130">
    <property type="entry name" value="Fe3_Rdtase_TM_dom"/>
</dbReference>
<dbReference type="AlphaFoldDB" id="A0A369K7L4"/>
<evidence type="ECO:0000256" key="7">
    <source>
        <dbReference type="ARBA" id="ARBA00022982"/>
    </source>
</evidence>
<comment type="caution">
    <text evidence="17">The sequence shown here is derived from an EMBL/GenBank/DDBJ whole genome shotgun (WGS) entry which is preliminary data.</text>
</comment>
<evidence type="ECO:0000256" key="14">
    <source>
        <dbReference type="SAM" id="MobiDB-lite"/>
    </source>
</evidence>
<feature type="transmembrane region" description="Helical" evidence="15">
    <location>
        <begin position="111"/>
        <end position="130"/>
    </location>
</feature>
<dbReference type="GO" id="GO:0006879">
    <property type="term" value="P:intracellular iron ion homeostasis"/>
    <property type="evidence" value="ECO:0007669"/>
    <property type="project" value="TreeGrafter"/>
</dbReference>
<evidence type="ECO:0000256" key="9">
    <source>
        <dbReference type="ARBA" id="ARBA00023002"/>
    </source>
</evidence>
<keyword evidence="7" id="KW-0249">Electron transport</keyword>
<evidence type="ECO:0000256" key="11">
    <source>
        <dbReference type="ARBA" id="ARBA00023136"/>
    </source>
</evidence>
<dbReference type="InterPro" id="IPR039261">
    <property type="entry name" value="FNR_nucleotide-bd"/>
</dbReference>
<evidence type="ECO:0000259" key="16">
    <source>
        <dbReference type="PROSITE" id="PS51384"/>
    </source>
</evidence>
<organism evidence="17 18">
    <name type="scientific">Hypsizygus marmoreus</name>
    <name type="common">White beech mushroom</name>
    <name type="synonym">Agaricus marmoreus</name>
    <dbReference type="NCBI Taxonomy" id="39966"/>
    <lineage>
        <taxon>Eukaryota</taxon>
        <taxon>Fungi</taxon>
        <taxon>Dikarya</taxon>
        <taxon>Basidiomycota</taxon>
        <taxon>Agaricomycotina</taxon>
        <taxon>Agaricomycetes</taxon>
        <taxon>Agaricomycetidae</taxon>
        <taxon>Agaricales</taxon>
        <taxon>Tricholomatineae</taxon>
        <taxon>Lyophyllaceae</taxon>
        <taxon>Hypsizygus</taxon>
    </lineage>
</organism>
<keyword evidence="9" id="KW-0560">Oxidoreductase</keyword>
<dbReference type="GO" id="GO:0052851">
    <property type="term" value="F:ferric-chelate reductase (NADPH) activity"/>
    <property type="evidence" value="ECO:0007669"/>
    <property type="project" value="UniProtKB-EC"/>
</dbReference>
<evidence type="ECO:0000313" key="18">
    <source>
        <dbReference type="Proteomes" id="UP000076154"/>
    </source>
</evidence>
<accession>A0A369K7L4</accession>